<dbReference type="PANTHER" id="PTHR45913">
    <property type="entry name" value="EPM2A-INTERACTING PROTEIN 1"/>
    <property type="match status" value="1"/>
</dbReference>
<dbReference type="OrthoDB" id="6580598at2759"/>
<dbReference type="EMBL" id="VTPC01001381">
    <property type="protein sequence ID" value="KAF2902171.1"/>
    <property type="molecule type" value="Genomic_DNA"/>
</dbReference>
<comment type="caution">
    <text evidence="1">The sequence shown here is derived from an EMBL/GenBank/DDBJ whole genome shotgun (WGS) entry which is preliminary data.</text>
</comment>
<dbReference type="PANTHER" id="PTHR45913:SF19">
    <property type="entry name" value="LOW QUALITY PROTEIN: ZINC FINGER BED DOMAIN-CONTAINING PROTEIN 5-LIKE"/>
    <property type="match status" value="1"/>
</dbReference>
<evidence type="ECO:0008006" key="3">
    <source>
        <dbReference type="Google" id="ProtNLM"/>
    </source>
</evidence>
<accession>A0A8K0DDL6</accession>
<organism evidence="1 2">
    <name type="scientific">Ignelater luminosus</name>
    <name type="common">Cucubano</name>
    <name type="synonym">Pyrophorus luminosus</name>
    <dbReference type="NCBI Taxonomy" id="2038154"/>
    <lineage>
        <taxon>Eukaryota</taxon>
        <taxon>Metazoa</taxon>
        <taxon>Ecdysozoa</taxon>
        <taxon>Arthropoda</taxon>
        <taxon>Hexapoda</taxon>
        <taxon>Insecta</taxon>
        <taxon>Pterygota</taxon>
        <taxon>Neoptera</taxon>
        <taxon>Endopterygota</taxon>
        <taxon>Coleoptera</taxon>
        <taxon>Polyphaga</taxon>
        <taxon>Elateriformia</taxon>
        <taxon>Elateroidea</taxon>
        <taxon>Elateridae</taxon>
        <taxon>Agrypninae</taxon>
        <taxon>Pyrophorini</taxon>
        <taxon>Ignelater</taxon>
    </lineage>
</organism>
<dbReference type="Proteomes" id="UP000801492">
    <property type="component" value="Unassembled WGS sequence"/>
</dbReference>
<sequence length="153" mass="16712">MKLGPRGARYAVAEKTLAASFEISKLIAKSQKAHTFGESLIKPCMLKAAEELLEQEAPKKMREIPPSNDTVKGVTIFSRAGNDTQDTYVMDVISQYFKKHGLMWQKLAGFCKDGAPAMLGFRSGLAALIKKNNPLCYSSTSIGCQNAPGMLCY</sequence>
<name>A0A8K0DDL6_IGNLU</name>
<proteinExistence type="predicted"/>
<protein>
    <recommendedName>
        <fullName evidence="3">DUF4371 domain-containing protein</fullName>
    </recommendedName>
</protein>
<dbReference type="AlphaFoldDB" id="A0A8K0DDL6"/>
<gene>
    <name evidence="1" type="ORF">ILUMI_04016</name>
</gene>
<evidence type="ECO:0000313" key="1">
    <source>
        <dbReference type="EMBL" id="KAF2902171.1"/>
    </source>
</evidence>
<evidence type="ECO:0000313" key="2">
    <source>
        <dbReference type="Proteomes" id="UP000801492"/>
    </source>
</evidence>
<keyword evidence="2" id="KW-1185">Reference proteome</keyword>
<reference evidence="1" key="1">
    <citation type="submission" date="2019-08" db="EMBL/GenBank/DDBJ databases">
        <title>The genome of the North American firefly Photinus pyralis.</title>
        <authorList>
            <consortium name="Photinus pyralis genome working group"/>
            <person name="Fallon T.R."/>
            <person name="Sander Lower S.E."/>
            <person name="Weng J.-K."/>
        </authorList>
    </citation>
    <scope>NUCLEOTIDE SEQUENCE</scope>
    <source>
        <strain evidence="1">TRF0915ILg1</strain>
        <tissue evidence="1">Whole body</tissue>
    </source>
</reference>